<dbReference type="SMART" id="SM00387">
    <property type="entry name" value="HATPase_c"/>
    <property type="match status" value="1"/>
</dbReference>
<gene>
    <name evidence="14" type="ORF">H9753_05530</name>
</gene>
<feature type="modified residue" description="4-aspartylphosphate" evidence="10">
    <location>
        <position position="787"/>
    </location>
</feature>
<feature type="domain" description="Response regulatory" evidence="13">
    <location>
        <begin position="735"/>
        <end position="856"/>
    </location>
</feature>
<dbReference type="SUPFAM" id="SSF52172">
    <property type="entry name" value="CheY-like"/>
    <property type="match status" value="2"/>
</dbReference>
<dbReference type="PANTHER" id="PTHR43719:SF28">
    <property type="entry name" value="PEROXIDE STRESS-ACTIVATED HISTIDINE KINASE MAK1-RELATED"/>
    <property type="match status" value="1"/>
</dbReference>
<evidence type="ECO:0000256" key="2">
    <source>
        <dbReference type="ARBA" id="ARBA00006402"/>
    </source>
</evidence>
<comment type="caution">
    <text evidence="14">The sequence shown here is derived from an EMBL/GenBank/DDBJ whole genome shotgun (WGS) entry which is preliminary data.</text>
</comment>
<reference evidence="14" key="1">
    <citation type="journal article" date="2021" name="PeerJ">
        <title>Extensive microbial diversity within the chicken gut microbiome revealed by metagenomics and culture.</title>
        <authorList>
            <person name="Gilroy R."/>
            <person name="Ravi A."/>
            <person name="Getino M."/>
            <person name="Pursley I."/>
            <person name="Horton D.L."/>
            <person name="Alikhan N.F."/>
            <person name="Baker D."/>
            <person name="Gharbi K."/>
            <person name="Hall N."/>
            <person name="Watson M."/>
            <person name="Adriaenssens E.M."/>
            <person name="Foster-Nyarko E."/>
            <person name="Jarju S."/>
            <person name="Secka A."/>
            <person name="Antonio M."/>
            <person name="Oren A."/>
            <person name="Chaudhuri R.R."/>
            <person name="La Ragione R."/>
            <person name="Hildebrand F."/>
            <person name="Pallen M.J."/>
        </authorList>
    </citation>
    <scope>NUCLEOTIDE SEQUENCE</scope>
    <source>
        <strain evidence="14">ChiBcec2-3848</strain>
    </source>
</reference>
<dbReference type="PROSITE" id="PS50110">
    <property type="entry name" value="RESPONSE_REGULATORY"/>
    <property type="match status" value="2"/>
</dbReference>
<feature type="modified residue" description="4-aspartylphosphate" evidence="10">
    <location>
        <position position="648"/>
    </location>
</feature>
<dbReference type="SUPFAM" id="SSF55874">
    <property type="entry name" value="ATPase domain of HSP90 chaperone/DNA topoisomerase II/histidine kinase"/>
    <property type="match status" value="1"/>
</dbReference>
<evidence type="ECO:0000313" key="14">
    <source>
        <dbReference type="EMBL" id="HJC63063.1"/>
    </source>
</evidence>
<evidence type="ECO:0000256" key="10">
    <source>
        <dbReference type="PROSITE-ProRule" id="PRU00169"/>
    </source>
</evidence>
<dbReference type="InterPro" id="IPR011006">
    <property type="entry name" value="CheY-like_superfamily"/>
</dbReference>
<dbReference type="PANTHER" id="PTHR43719">
    <property type="entry name" value="TWO-COMPONENT HISTIDINE KINASE"/>
    <property type="match status" value="1"/>
</dbReference>
<dbReference type="Gene3D" id="3.30.565.10">
    <property type="entry name" value="Histidine kinase-like ATPase, C-terminal domain"/>
    <property type="match status" value="1"/>
</dbReference>
<dbReference type="SMART" id="SM00448">
    <property type="entry name" value="REC"/>
    <property type="match status" value="2"/>
</dbReference>
<feature type="domain" description="Histidine kinase" evidence="12">
    <location>
        <begin position="355"/>
        <end position="580"/>
    </location>
</feature>
<evidence type="ECO:0000256" key="7">
    <source>
        <dbReference type="ARBA" id="ARBA00023012"/>
    </source>
</evidence>
<dbReference type="InterPro" id="IPR036890">
    <property type="entry name" value="HATPase_C_sf"/>
</dbReference>
<keyword evidence="11" id="KW-0812">Transmembrane</keyword>
<evidence type="ECO:0000256" key="9">
    <source>
        <dbReference type="ARBA" id="ARBA00074306"/>
    </source>
</evidence>
<dbReference type="FunFam" id="3.30.565.10:FF:000010">
    <property type="entry name" value="Sensor histidine kinase RcsC"/>
    <property type="match status" value="1"/>
</dbReference>
<dbReference type="InterPro" id="IPR050956">
    <property type="entry name" value="2C_system_His_kinase"/>
</dbReference>
<dbReference type="Proteomes" id="UP000823886">
    <property type="component" value="Unassembled WGS sequence"/>
</dbReference>
<organism evidence="14 15">
    <name type="scientific">Candidatus Blautia merdavium</name>
    <dbReference type="NCBI Taxonomy" id="2838494"/>
    <lineage>
        <taxon>Bacteria</taxon>
        <taxon>Bacillati</taxon>
        <taxon>Bacillota</taxon>
        <taxon>Clostridia</taxon>
        <taxon>Lachnospirales</taxon>
        <taxon>Lachnospiraceae</taxon>
        <taxon>Blautia</taxon>
    </lineage>
</organism>
<dbReference type="AlphaFoldDB" id="A0A9D2PL57"/>
<dbReference type="PRINTS" id="PR00344">
    <property type="entry name" value="BCTRLSENSOR"/>
</dbReference>
<feature type="transmembrane region" description="Helical" evidence="11">
    <location>
        <begin position="303"/>
        <end position="324"/>
    </location>
</feature>
<keyword evidence="6" id="KW-0418">Kinase</keyword>
<dbReference type="Pfam" id="PF02518">
    <property type="entry name" value="HATPase_c"/>
    <property type="match status" value="1"/>
</dbReference>
<keyword evidence="11" id="KW-1133">Transmembrane helix</keyword>
<feature type="transmembrane region" description="Helical" evidence="11">
    <location>
        <begin position="12"/>
        <end position="31"/>
    </location>
</feature>
<comment type="similarity">
    <text evidence="2">In the N-terminal section; belongs to the phytochrome family.</text>
</comment>
<keyword evidence="6" id="KW-0808">Transferase</keyword>
<dbReference type="InterPro" id="IPR036097">
    <property type="entry name" value="HisK_dim/P_sf"/>
</dbReference>
<keyword evidence="5 10" id="KW-0597">Phosphoprotein</keyword>
<dbReference type="Gene3D" id="1.10.287.130">
    <property type="match status" value="1"/>
</dbReference>
<feature type="domain" description="Response regulatory" evidence="13">
    <location>
        <begin position="594"/>
        <end position="714"/>
    </location>
</feature>
<evidence type="ECO:0000256" key="11">
    <source>
        <dbReference type="SAM" id="Phobius"/>
    </source>
</evidence>
<dbReference type="Pfam" id="PF00072">
    <property type="entry name" value="Response_reg"/>
    <property type="match status" value="2"/>
</dbReference>
<dbReference type="SUPFAM" id="SSF47384">
    <property type="entry name" value="Homodimeric domain of signal transducing histidine kinase"/>
    <property type="match status" value="1"/>
</dbReference>
<dbReference type="EC" id="2.7.13.3" evidence="3"/>
<dbReference type="Gene3D" id="3.40.50.2300">
    <property type="match status" value="2"/>
</dbReference>
<evidence type="ECO:0000256" key="8">
    <source>
        <dbReference type="ARBA" id="ARBA00024867"/>
    </source>
</evidence>
<dbReference type="InterPro" id="IPR004358">
    <property type="entry name" value="Sig_transdc_His_kin-like_C"/>
</dbReference>
<dbReference type="InterPro" id="IPR005467">
    <property type="entry name" value="His_kinase_dom"/>
</dbReference>
<dbReference type="InterPro" id="IPR001789">
    <property type="entry name" value="Sig_transdc_resp-reg_receiver"/>
</dbReference>
<dbReference type="InterPro" id="IPR003661">
    <property type="entry name" value="HisK_dim/P_dom"/>
</dbReference>
<dbReference type="Pfam" id="PF00512">
    <property type="entry name" value="HisKA"/>
    <property type="match status" value="1"/>
</dbReference>
<comment type="catalytic activity">
    <reaction evidence="1">
        <text>ATP + protein L-histidine = ADP + protein N-phospho-L-histidine.</text>
        <dbReference type="EC" id="2.7.13.3"/>
    </reaction>
</comment>
<evidence type="ECO:0000256" key="4">
    <source>
        <dbReference type="ARBA" id="ARBA00018672"/>
    </source>
</evidence>
<dbReference type="PROSITE" id="PS50109">
    <property type="entry name" value="HIS_KIN"/>
    <property type="match status" value="1"/>
</dbReference>
<dbReference type="InterPro" id="IPR003594">
    <property type="entry name" value="HATPase_dom"/>
</dbReference>
<accession>A0A9D2PL57</accession>
<dbReference type="CDD" id="cd00082">
    <property type="entry name" value="HisKA"/>
    <property type="match status" value="1"/>
</dbReference>
<keyword evidence="7" id="KW-0902">Two-component regulatory system</keyword>
<evidence type="ECO:0000256" key="3">
    <source>
        <dbReference type="ARBA" id="ARBA00012438"/>
    </source>
</evidence>
<dbReference type="CDD" id="cd17546">
    <property type="entry name" value="REC_hyHK_CKI1_RcsC-like"/>
    <property type="match status" value="2"/>
</dbReference>
<evidence type="ECO:0000313" key="15">
    <source>
        <dbReference type="Proteomes" id="UP000823886"/>
    </source>
</evidence>
<comment type="function">
    <text evidence="8">May play the central regulatory role in sporulation. It may be an element of the effector pathway responsible for the activation of sporulation genes in response to nutritional stress. Spo0A may act in concert with spo0H (a sigma factor) to control the expression of some genes that are critical to the sporulation process.</text>
</comment>
<proteinExistence type="inferred from homology"/>
<sequence length="856" mass="95768">MDKKTLNVFRATIIGMFAVCALVFYFITAYMTRQNTNTLNQVADTYMQGMSEQIQSHFDTLLNMRLIQVRNVLLALPPEEMGTLDDDMREQLSAIAQSRGFTHTYLMDMDGNMESILGDPIEIENADNFLAAMNNGETMVSIGTESDGKAVLIYGLSVGYPEKLGYPMPNGKRCTALLVGVPIENLSAALSLGADESLIFTSIVREDGTYVVNNSDLAADADNCFDWLLENGQESGMKNIEEIVADLRDAVSERKPYSGVAHILGETRHFRYTPMDNTEWMMLSVMPHGVLDEALSSLGEQRVLSSLVSCGIIMCIMLIVYLIYWRYSTRQMKALAAAKEEALAANKAKSEFLSNMSHDIRTPMNAIIGMVTIAGASVDNRDKVLECLRKISLSSKHLLGLINDVLDMSKIESGKLTLNIELISLREMMESIVSIIQPQVKAKKQSFNVFIHKIQAENIYADSVRLNQVLLNLLSNALKFTPEGGDITVTVEQEDSPRGETYVRTHFWVKDTGIGMTKEFQKKIFESFVREDNARVRKVEGTGLGMAITKYIVDKSGGSIELKSEPDKGTEFHVSFDFERGGSGEEEMILPKWEVLVVDDDEELCRSAADSLNEIGVHAEWALDGFTAIEMTEKRHKQHKDYYVVLLDCKMPELDGIATAREMRRRIGDHVPILLMSAYDWDDVEEEARAAGISGFISKPLFKSTLYHSLKPFAEQEMQDVDLPAEPQMDFSGKRLLVAEDNELNWEIANELLSRAGFVLDWAENGALCVEKYTAAQPGYYNAILMDLRMPEMNGYEATRSIRAMEREDAKQIPIIAMTADAFSDDVKACLDCGMNGHVAKPLNIPELLRLLQKYC</sequence>
<reference evidence="14" key="2">
    <citation type="submission" date="2021-04" db="EMBL/GenBank/DDBJ databases">
        <authorList>
            <person name="Gilroy R."/>
        </authorList>
    </citation>
    <scope>NUCLEOTIDE SEQUENCE</scope>
    <source>
        <strain evidence="14">ChiBcec2-3848</strain>
    </source>
</reference>
<evidence type="ECO:0000256" key="6">
    <source>
        <dbReference type="ARBA" id="ARBA00022777"/>
    </source>
</evidence>
<evidence type="ECO:0000256" key="1">
    <source>
        <dbReference type="ARBA" id="ARBA00000085"/>
    </source>
</evidence>
<evidence type="ECO:0000259" key="12">
    <source>
        <dbReference type="PROSITE" id="PS50109"/>
    </source>
</evidence>
<dbReference type="EMBL" id="DWVZ01000073">
    <property type="protein sequence ID" value="HJC63063.1"/>
    <property type="molecule type" value="Genomic_DNA"/>
</dbReference>
<dbReference type="SMART" id="SM00388">
    <property type="entry name" value="HisKA"/>
    <property type="match status" value="1"/>
</dbReference>
<protein>
    <recommendedName>
        <fullName evidence="9">Circadian input-output histidine kinase CikA</fullName>
        <ecNumber evidence="3">2.7.13.3</ecNumber>
    </recommendedName>
    <alternativeName>
        <fullName evidence="4">Stage 0 sporulation protein A homolog</fullName>
    </alternativeName>
</protein>
<name>A0A9D2PL57_9FIRM</name>
<evidence type="ECO:0000256" key="5">
    <source>
        <dbReference type="ARBA" id="ARBA00022553"/>
    </source>
</evidence>
<keyword evidence="11" id="KW-0472">Membrane</keyword>
<dbReference type="GO" id="GO:0000155">
    <property type="term" value="F:phosphorelay sensor kinase activity"/>
    <property type="evidence" value="ECO:0007669"/>
    <property type="project" value="InterPro"/>
</dbReference>
<evidence type="ECO:0000259" key="13">
    <source>
        <dbReference type="PROSITE" id="PS50110"/>
    </source>
</evidence>